<evidence type="ECO:0000256" key="1">
    <source>
        <dbReference type="ARBA" id="ARBA00004651"/>
    </source>
</evidence>
<name>A0A9X1V6P4_9BACL</name>
<feature type="domain" description="ABC transmembrane type-1" evidence="11">
    <location>
        <begin position="17"/>
        <end position="298"/>
    </location>
</feature>
<evidence type="ECO:0000256" key="5">
    <source>
        <dbReference type="ARBA" id="ARBA00022741"/>
    </source>
</evidence>
<dbReference type="PANTHER" id="PTHR43394:SF1">
    <property type="entry name" value="ATP-BINDING CASSETTE SUB-FAMILY B MEMBER 10, MITOCHONDRIAL"/>
    <property type="match status" value="1"/>
</dbReference>
<dbReference type="GO" id="GO:0015421">
    <property type="term" value="F:ABC-type oligopeptide transporter activity"/>
    <property type="evidence" value="ECO:0007669"/>
    <property type="project" value="TreeGrafter"/>
</dbReference>
<dbReference type="SUPFAM" id="SSF90123">
    <property type="entry name" value="ABC transporter transmembrane region"/>
    <property type="match status" value="1"/>
</dbReference>
<evidence type="ECO:0000259" key="11">
    <source>
        <dbReference type="PROSITE" id="PS50929"/>
    </source>
</evidence>
<feature type="transmembrane region" description="Helical" evidence="9">
    <location>
        <begin position="278"/>
        <end position="296"/>
    </location>
</feature>
<proteinExistence type="predicted"/>
<dbReference type="AlphaFoldDB" id="A0A9X1V6P4"/>
<dbReference type="CDD" id="cd18548">
    <property type="entry name" value="ABC_6TM_Tm287_like"/>
    <property type="match status" value="1"/>
</dbReference>
<dbReference type="Proteomes" id="UP001139263">
    <property type="component" value="Unassembled WGS sequence"/>
</dbReference>
<feature type="domain" description="ABC transporter" evidence="10">
    <location>
        <begin position="332"/>
        <end position="567"/>
    </location>
</feature>
<keyword evidence="6 12" id="KW-0067">ATP-binding</keyword>
<reference evidence="12" key="1">
    <citation type="submission" date="2022-03" db="EMBL/GenBank/DDBJ databases">
        <title>Draft Genome Sequence of Firmicute Strain S0AB, a Heterotrophic Iron/Sulfur-Oxidizing Extreme Acidophile.</title>
        <authorList>
            <person name="Vergara E."/>
            <person name="Pakostova E."/>
            <person name="Johnson D.B."/>
            <person name="Holmes D.S."/>
        </authorList>
    </citation>
    <scope>NUCLEOTIDE SEQUENCE</scope>
    <source>
        <strain evidence="12">S0AB</strain>
    </source>
</reference>
<feature type="transmembrane region" description="Helical" evidence="9">
    <location>
        <begin position="130"/>
        <end position="150"/>
    </location>
</feature>
<evidence type="ECO:0000256" key="3">
    <source>
        <dbReference type="ARBA" id="ARBA00022475"/>
    </source>
</evidence>
<keyword evidence="3" id="KW-1003">Cell membrane</keyword>
<dbReference type="SMART" id="SM00382">
    <property type="entry name" value="AAA"/>
    <property type="match status" value="1"/>
</dbReference>
<dbReference type="FunFam" id="1.20.1560.10:FF:000040">
    <property type="entry name" value="Multidrug ABC transporter ATP-binding protein"/>
    <property type="match status" value="1"/>
</dbReference>
<organism evidence="12 13">
    <name type="scientific">Sulfoacidibacillus ferrooxidans</name>
    <dbReference type="NCBI Taxonomy" id="2005001"/>
    <lineage>
        <taxon>Bacteria</taxon>
        <taxon>Bacillati</taxon>
        <taxon>Bacillota</taxon>
        <taxon>Bacilli</taxon>
        <taxon>Bacillales</taxon>
        <taxon>Alicyclobacillaceae</taxon>
        <taxon>Sulfoacidibacillus</taxon>
    </lineage>
</organism>
<protein>
    <submittedName>
        <fullName evidence="12">ABC transporter ATP-binding protein</fullName>
    </submittedName>
</protein>
<dbReference type="Pfam" id="PF00005">
    <property type="entry name" value="ABC_tran"/>
    <property type="match status" value="1"/>
</dbReference>
<dbReference type="GO" id="GO:0005886">
    <property type="term" value="C:plasma membrane"/>
    <property type="evidence" value="ECO:0007669"/>
    <property type="project" value="UniProtKB-SubCell"/>
</dbReference>
<keyword evidence="8 9" id="KW-0472">Membrane</keyword>
<keyword evidence="5" id="KW-0547">Nucleotide-binding</keyword>
<dbReference type="InterPro" id="IPR027417">
    <property type="entry name" value="P-loop_NTPase"/>
</dbReference>
<dbReference type="EMBL" id="JALBUF010000001">
    <property type="protein sequence ID" value="MCI0182162.1"/>
    <property type="molecule type" value="Genomic_DNA"/>
</dbReference>
<dbReference type="PROSITE" id="PS50893">
    <property type="entry name" value="ABC_TRANSPORTER_2"/>
    <property type="match status" value="1"/>
</dbReference>
<evidence type="ECO:0000313" key="13">
    <source>
        <dbReference type="Proteomes" id="UP001139263"/>
    </source>
</evidence>
<dbReference type="InterPro" id="IPR011527">
    <property type="entry name" value="ABC1_TM_dom"/>
</dbReference>
<evidence type="ECO:0000256" key="9">
    <source>
        <dbReference type="SAM" id="Phobius"/>
    </source>
</evidence>
<evidence type="ECO:0000256" key="7">
    <source>
        <dbReference type="ARBA" id="ARBA00022989"/>
    </source>
</evidence>
<feature type="transmembrane region" description="Helical" evidence="9">
    <location>
        <begin position="52"/>
        <end position="77"/>
    </location>
</feature>
<accession>A0A9X1V6P4</accession>
<comment type="subcellular location">
    <subcellularLocation>
        <location evidence="1">Cell membrane</location>
        <topology evidence="1">Multi-pass membrane protein</topology>
    </subcellularLocation>
</comment>
<dbReference type="FunFam" id="3.40.50.300:FF:000854">
    <property type="entry name" value="Multidrug ABC transporter ATP-binding protein"/>
    <property type="match status" value="1"/>
</dbReference>
<feature type="transmembrane region" description="Helical" evidence="9">
    <location>
        <begin position="235"/>
        <end position="258"/>
    </location>
</feature>
<dbReference type="InterPro" id="IPR003439">
    <property type="entry name" value="ABC_transporter-like_ATP-bd"/>
</dbReference>
<dbReference type="InterPro" id="IPR039421">
    <property type="entry name" value="Type_1_exporter"/>
</dbReference>
<evidence type="ECO:0000256" key="6">
    <source>
        <dbReference type="ARBA" id="ARBA00022840"/>
    </source>
</evidence>
<evidence type="ECO:0000256" key="2">
    <source>
        <dbReference type="ARBA" id="ARBA00022448"/>
    </source>
</evidence>
<dbReference type="InterPro" id="IPR017871">
    <property type="entry name" value="ABC_transporter-like_CS"/>
</dbReference>
<keyword evidence="2" id="KW-0813">Transport</keyword>
<evidence type="ECO:0000259" key="10">
    <source>
        <dbReference type="PROSITE" id="PS50893"/>
    </source>
</evidence>
<dbReference type="InterPro" id="IPR003593">
    <property type="entry name" value="AAA+_ATPase"/>
</dbReference>
<keyword evidence="4 9" id="KW-0812">Transmembrane</keyword>
<dbReference type="PROSITE" id="PS50929">
    <property type="entry name" value="ABC_TM1F"/>
    <property type="match status" value="1"/>
</dbReference>
<feature type="transmembrane region" description="Helical" evidence="9">
    <location>
        <begin position="156"/>
        <end position="174"/>
    </location>
</feature>
<comment type="caution">
    <text evidence="12">The sequence shown here is derived from an EMBL/GenBank/DDBJ whole genome shotgun (WGS) entry which is preliminary data.</text>
</comment>
<evidence type="ECO:0000313" key="12">
    <source>
        <dbReference type="EMBL" id="MCI0182162.1"/>
    </source>
</evidence>
<dbReference type="PANTHER" id="PTHR43394">
    <property type="entry name" value="ATP-DEPENDENT PERMEASE MDL1, MITOCHONDRIAL"/>
    <property type="match status" value="1"/>
</dbReference>
<dbReference type="PROSITE" id="PS00211">
    <property type="entry name" value="ABC_TRANSPORTER_1"/>
    <property type="match status" value="1"/>
</dbReference>
<evidence type="ECO:0000256" key="8">
    <source>
        <dbReference type="ARBA" id="ARBA00023136"/>
    </source>
</evidence>
<evidence type="ECO:0000256" key="4">
    <source>
        <dbReference type="ARBA" id="ARBA00022692"/>
    </source>
</evidence>
<dbReference type="GO" id="GO:0016887">
    <property type="term" value="F:ATP hydrolysis activity"/>
    <property type="evidence" value="ECO:0007669"/>
    <property type="project" value="InterPro"/>
</dbReference>
<dbReference type="Gene3D" id="3.40.50.300">
    <property type="entry name" value="P-loop containing nucleotide triphosphate hydrolases"/>
    <property type="match status" value="1"/>
</dbReference>
<keyword evidence="13" id="KW-1185">Reference proteome</keyword>
<dbReference type="RefSeq" id="WP_241711778.1">
    <property type="nucleotide sequence ID" value="NZ_JALBUF010000001.1"/>
</dbReference>
<gene>
    <name evidence="12" type="ORF">MM817_00418</name>
</gene>
<dbReference type="InterPro" id="IPR036640">
    <property type="entry name" value="ABC1_TM_sf"/>
</dbReference>
<dbReference type="SUPFAM" id="SSF52540">
    <property type="entry name" value="P-loop containing nucleoside triphosphate hydrolases"/>
    <property type="match status" value="1"/>
</dbReference>
<dbReference type="Pfam" id="PF00664">
    <property type="entry name" value="ABC_membrane"/>
    <property type="match status" value="1"/>
</dbReference>
<keyword evidence="7 9" id="KW-1133">Transmembrane helix</keyword>
<dbReference type="Gene3D" id="1.20.1560.10">
    <property type="entry name" value="ABC transporter type 1, transmembrane domain"/>
    <property type="match status" value="1"/>
</dbReference>
<sequence length="575" mass="63261">MLKLLRYLKPYRTAVTLVLVLIFLQSLSSLYLPYLMSNIVDVGVVKGDIPYIIKIGGFMLLVTIIGGICAIFAGLFASKASAGFGQILRSKVFTHVENFTLHEFDQIGTSSLIVRTNNDIMQVQQLVNMMLRMMVMAPLTAIGGIIMAVYTDAKLSLIIVVVMPVLGLAIYAVLGRGISLFRVMQEKVDILNRVLRENLTGIRVIRSFGRTPYELHRFDAANLDLTDTSVRVYKIMAALMPMMMLIINLSTLAILWFGGIRINDGAMQVGNLMAFIQYVMQIMFSVMMVSMMAFMIPRGQASAVRIHEVLQMVPEISDPISEKMTGETRGDIEFRDVTFSYPGAQEPALAHLSFHIHAGETTAIIGGTGSGKSTLIHLIPRFYDIDSGSILVDGVDVREMSQAHLRAKIGFVPQKAVLFSETIAQNIRYGNENSTDEEVRKAAEVAQAYEFIATMKNGFDSVIAQGGANVSGGQKQRLAIARALVRKAEVYIFDDSFSALDFKTDANLRAALKKEVAGATVILVAQRVSTVMDADRIIVLDDGKLAGIGTHKELMNSCSVYREIVESQLSEEEIA</sequence>
<dbReference type="GO" id="GO:0005524">
    <property type="term" value="F:ATP binding"/>
    <property type="evidence" value="ECO:0007669"/>
    <property type="project" value="UniProtKB-KW"/>
</dbReference>